<name>J9E5Z1_WUCBA</name>
<accession>J9E5Z1</accession>
<dbReference type="EMBL" id="ADBV01007447">
    <property type="protein sequence ID" value="EJW77701.1"/>
    <property type="molecule type" value="Genomic_DNA"/>
</dbReference>
<dbReference type="InterPro" id="IPR036117">
    <property type="entry name" value="DhaL_dom_sf"/>
</dbReference>
<evidence type="ECO:0000259" key="1">
    <source>
        <dbReference type="PROSITE" id="PS51480"/>
    </source>
</evidence>
<dbReference type="Gene3D" id="1.25.40.340">
    <property type="match status" value="1"/>
</dbReference>
<dbReference type="AlphaFoldDB" id="J9E5Z1"/>
<evidence type="ECO:0000313" key="3">
    <source>
        <dbReference type="Proteomes" id="UP000004810"/>
    </source>
</evidence>
<evidence type="ECO:0000313" key="2">
    <source>
        <dbReference type="EMBL" id="EJW77701.1"/>
    </source>
</evidence>
<dbReference type="PROSITE" id="PS51480">
    <property type="entry name" value="DHAL"/>
    <property type="match status" value="1"/>
</dbReference>
<dbReference type="Proteomes" id="UP000004810">
    <property type="component" value="Unassembled WGS sequence"/>
</dbReference>
<sequence>EAEKSAKSTSNMIAQVGRASYTSAMVQKEPDAGAVAVSIWLRAVYEAVYSK</sequence>
<feature type="domain" description="DhaL" evidence="1">
    <location>
        <begin position="1"/>
        <end position="46"/>
    </location>
</feature>
<dbReference type="SUPFAM" id="SSF101473">
    <property type="entry name" value="DhaL-like"/>
    <property type="match status" value="1"/>
</dbReference>
<gene>
    <name evidence="2" type="ORF">WUBG_11390</name>
</gene>
<comment type="caution">
    <text evidence="2">The sequence shown here is derived from an EMBL/GenBank/DDBJ whole genome shotgun (WGS) entry which is preliminary data.</text>
</comment>
<dbReference type="GO" id="GO:0004371">
    <property type="term" value="F:glycerone kinase activity"/>
    <property type="evidence" value="ECO:0007669"/>
    <property type="project" value="InterPro"/>
</dbReference>
<dbReference type="GO" id="GO:0006071">
    <property type="term" value="P:glycerol metabolic process"/>
    <property type="evidence" value="ECO:0007669"/>
    <property type="project" value="InterPro"/>
</dbReference>
<dbReference type="Pfam" id="PF02734">
    <property type="entry name" value="Dak2"/>
    <property type="match status" value="1"/>
</dbReference>
<dbReference type="InterPro" id="IPR004007">
    <property type="entry name" value="DhaL_dom"/>
</dbReference>
<feature type="non-terminal residue" evidence="2">
    <location>
        <position position="1"/>
    </location>
</feature>
<organism evidence="2 3">
    <name type="scientific">Wuchereria bancrofti</name>
    <dbReference type="NCBI Taxonomy" id="6293"/>
    <lineage>
        <taxon>Eukaryota</taxon>
        <taxon>Metazoa</taxon>
        <taxon>Ecdysozoa</taxon>
        <taxon>Nematoda</taxon>
        <taxon>Chromadorea</taxon>
        <taxon>Rhabditida</taxon>
        <taxon>Spirurina</taxon>
        <taxon>Spiruromorpha</taxon>
        <taxon>Filarioidea</taxon>
        <taxon>Onchocercidae</taxon>
        <taxon>Wuchereria</taxon>
    </lineage>
</organism>
<protein>
    <recommendedName>
        <fullName evidence="1">DhaL domain-containing protein</fullName>
    </recommendedName>
</protein>
<proteinExistence type="predicted"/>
<reference evidence="3" key="1">
    <citation type="submission" date="2012-08" db="EMBL/GenBank/DDBJ databases">
        <title>The Genome Sequence of Wuchereria bancrofti.</title>
        <authorList>
            <person name="Nutman T.B."/>
            <person name="Fink D.L."/>
            <person name="Russ C."/>
            <person name="Young S."/>
            <person name="Zeng Q."/>
            <person name="Koehrsen M."/>
            <person name="Alvarado L."/>
            <person name="Berlin A."/>
            <person name="Chapman S.B."/>
            <person name="Chen Z."/>
            <person name="Freedman E."/>
            <person name="Gellesch M."/>
            <person name="Goldberg J."/>
            <person name="Griggs A."/>
            <person name="Gujja S."/>
            <person name="Heilman E.R."/>
            <person name="Heiman D."/>
            <person name="Hepburn T."/>
            <person name="Howarth C."/>
            <person name="Jen D."/>
            <person name="Larson L."/>
            <person name="Lewis B."/>
            <person name="Mehta T."/>
            <person name="Park D."/>
            <person name="Pearson M."/>
            <person name="Roberts A."/>
            <person name="Saif S."/>
            <person name="Shea T."/>
            <person name="Shenoy N."/>
            <person name="Sisk P."/>
            <person name="Stolte C."/>
            <person name="Sykes S."/>
            <person name="Walk T."/>
            <person name="White J."/>
            <person name="Yandava C."/>
            <person name="Haas B."/>
            <person name="Henn M.R."/>
            <person name="Nusbaum C."/>
            <person name="Birren B."/>
        </authorList>
    </citation>
    <scope>NUCLEOTIDE SEQUENCE [LARGE SCALE GENOMIC DNA]</scope>
    <source>
        <strain evidence="3">NA</strain>
    </source>
</reference>